<evidence type="ECO:0000256" key="1">
    <source>
        <dbReference type="ARBA" id="ARBA00005011"/>
    </source>
</evidence>
<evidence type="ECO:0000256" key="7">
    <source>
        <dbReference type="ARBA" id="ARBA00022898"/>
    </source>
</evidence>
<name>A0A1I1WUU1_9BURK</name>
<dbReference type="SUPFAM" id="SSF53383">
    <property type="entry name" value="PLP-dependent transferases"/>
    <property type="match status" value="1"/>
</dbReference>
<proteinExistence type="inferred from homology"/>
<dbReference type="Gene3D" id="3.90.1150.10">
    <property type="entry name" value="Aspartate Aminotransferase, domain 1"/>
    <property type="match status" value="1"/>
</dbReference>
<keyword evidence="5" id="KW-0028">Amino-acid biosynthesis</keyword>
<evidence type="ECO:0000256" key="5">
    <source>
        <dbReference type="ARBA" id="ARBA00022605"/>
    </source>
</evidence>
<keyword evidence="4 11" id="KW-0032">Aminotransferase</keyword>
<keyword evidence="12" id="KW-1185">Reference proteome</keyword>
<dbReference type="InterPro" id="IPR015422">
    <property type="entry name" value="PyrdxlP-dep_Trfase_small"/>
</dbReference>
<protein>
    <recommendedName>
        <fullName evidence="3">histidinol-phosphate transaminase</fullName>
        <ecNumber evidence="3">2.6.1.9</ecNumber>
    </recommendedName>
</protein>
<dbReference type="GO" id="GO:0030170">
    <property type="term" value="F:pyridoxal phosphate binding"/>
    <property type="evidence" value="ECO:0007669"/>
    <property type="project" value="InterPro"/>
</dbReference>
<organism evidence="11 12">
    <name type="scientific">Paracidovorax konjaci</name>
    <dbReference type="NCBI Taxonomy" id="32040"/>
    <lineage>
        <taxon>Bacteria</taxon>
        <taxon>Pseudomonadati</taxon>
        <taxon>Pseudomonadota</taxon>
        <taxon>Betaproteobacteria</taxon>
        <taxon>Burkholderiales</taxon>
        <taxon>Comamonadaceae</taxon>
        <taxon>Paracidovorax</taxon>
    </lineage>
</organism>
<dbReference type="GO" id="GO:0004400">
    <property type="term" value="F:histidinol-phosphate transaminase activity"/>
    <property type="evidence" value="ECO:0007669"/>
    <property type="project" value="UniProtKB-EC"/>
</dbReference>
<accession>A0A1I1WUU1</accession>
<dbReference type="Pfam" id="PF00155">
    <property type="entry name" value="Aminotran_1_2"/>
    <property type="match status" value="2"/>
</dbReference>
<feature type="domain" description="Aminotransferase class I/classII large" evidence="10">
    <location>
        <begin position="198"/>
        <end position="326"/>
    </location>
</feature>
<dbReference type="InterPro" id="IPR015424">
    <property type="entry name" value="PyrdxlP-dep_Trfase"/>
</dbReference>
<dbReference type="InterPro" id="IPR004839">
    <property type="entry name" value="Aminotransferase_I/II_large"/>
</dbReference>
<evidence type="ECO:0000256" key="9">
    <source>
        <dbReference type="ARBA" id="ARBA00047481"/>
    </source>
</evidence>
<evidence type="ECO:0000256" key="4">
    <source>
        <dbReference type="ARBA" id="ARBA00022576"/>
    </source>
</evidence>
<keyword evidence="8" id="KW-0368">Histidine biosynthesis</keyword>
<dbReference type="OrthoDB" id="9813612at2"/>
<keyword evidence="6 11" id="KW-0808">Transferase</keyword>
<dbReference type="InterPro" id="IPR050106">
    <property type="entry name" value="HistidinolP_aminotransfase"/>
</dbReference>
<dbReference type="RefSeq" id="WP_092954608.1">
    <property type="nucleotide sequence ID" value="NZ_FOMQ01000011.1"/>
</dbReference>
<evidence type="ECO:0000256" key="3">
    <source>
        <dbReference type="ARBA" id="ARBA00012748"/>
    </source>
</evidence>
<comment type="catalytic activity">
    <reaction evidence="9">
        <text>L-histidinol phosphate + 2-oxoglutarate = 3-(imidazol-4-yl)-2-oxopropyl phosphate + L-glutamate</text>
        <dbReference type="Rhea" id="RHEA:23744"/>
        <dbReference type="ChEBI" id="CHEBI:16810"/>
        <dbReference type="ChEBI" id="CHEBI:29985"/>
        <dbReference type="ChEBI" id="CHEBI:57766"/>
        <dbReference type="ChEBI" id="CHEBI:57980"/>
        <dbReference type="EC" id="2.6.1.9"/>
    </reaction>
</comment>
<dbReference type="AlphaFoldDB" id="A0A1I1WUU1"/>
<dbReference type="EC" id="2.6.1.9" evidence="3"/>
<comment type="similarity">
    <text evidence="2">Belongs to the class-II pyridoxal-phosphate-dependent aminotransferase family. Histidinol-phosphate aminotransferase subfamily.</text>
</comment>
<dbReference type="Gene3D" id="3.40.640.10">
    <property type="entry name" value="Type I PLP-dependent aspartate aminotransferase-like (Major domain)"/>
    <property type="match status" value="1"/>
</dbReference>
<dbReference type="PANTHER" id="PTHR43643:SF6">
    <property type="entry name" value="HISTIDINOL-PHOSPHATE AMINOTRANSFERASE"/>
    <property type="match status" value="1"/>
</dbReference>
<dbReference type="STRING" id="32040.SAMN04489710_11118"/>
<dbReference type="PANTHER" id="PTHR43643">
    <property type="entry name" value="HISTIDINOL-PHOSPHATE AMINOTRANSFERASE 2"/>
    <property type="match status" value="1"/>
</dbReference>
<dbReference type="GO" id="GO:0000105">
    <property type="term" value="P:L-histidine biosynthetic process"/>
    <property type="evidence" value="ECO:0007669"/>
    <property type="project" value="UniProtKB-KW"/>
</dbReference>
<evidence type="ECO:0000256" key="2">
    <source>
        <dbReference type="ARBA" id="ARBA00007970"/>
    </source>
</evidence>
<feature type="domain" description="Aminotransferase class I/classII large" evidence="10">
    <location>
        <begin position="23"/>
        <end position="122"/>
    </location>
</feature>
<evidence type="ECO:0000313" key="11">
    <source>
        <dbReference type="EMBL" id="SFD98781.1"/>
    </source>
</evidence>
<gene>
    <name evidence="11" type="ORF">SAMN04489710_11118</name>
</gene>
<evidence type="ECO:0000256" key="6">
    <source>
        <dbReference type="ARBA" id="ARBA00022679"/>
    </source>
</evidence>
<evidence type="ECO:0000259" key="10">
    <source>
        <dbReference type="Pfam" id="PF00155"/>
    </source>
</evidence>
<evidence type="ECO:0000313" key="12">
    <source>
        <dbReference type="Proteomes" id="UP000199517"/>
    </source>
</evidence>
<reference evidence="12" key="1">
    <citation type="submission" date="2016-10" db="EMBL/GenBank/DDBJ databases">
        <authorList>
            <person name="Varghese N."/>
            <person name="Submissions S."/>
        </authorList>
    </citation>
    <scope>NUCLEOTIDE SEQUENCE [LARGE SCALE GENOMIC DNA]</scope>
    <source>
        <strain evidence="12">DSM 7481</strain>
    </source>
</reference>
<dbReference type="CDD" id="cd00609">
    <property type="entry name" value="AAT_like"/>
    <property type="match status" value="1"/>
</dbReference>
<sequence length="349" mass="36285">MRPPGPSLPVHGGPDALGVPLHDFSTNANACGPCPAALAAVQGADAARYPDPAYTALREALGAWHGVAPARIVVAASASEFIHRLAAWAARRGLAGVAVPAHGYGDYARAAAAWGLPVRRFPDVGPAPVLHWACDPASPLGTPDPALAAWRAQERDGCAGPDGGLRIVDCAYAPLRLEPAGAGESLPADAWQLWTPNKALGLTGVRAAYAVAPLHASPDAVAALQSLAPSWPVGAHGVAMLSAWVAPEVQRWLAGTLDTLRAWKAAQQALCESLDWRVLPGSQANYFVAKPPAADLAQRLRALRDGGVKLRDCTSFGLPGWVRLGVLGSEGRKTLEQAWRASSVCVARS</sequence>
<dbReference type="InterPro" id="IPR015421">
    <property type="entry name" value="PyrdxlP-dep_Trfase_major"/>
</dbReference>
<dbReference type="Proteomes" id="UP000199517">
    <property type="component" value="Unassembled WGS sequence"/>
</dbReference>
<evidence type="ECO:0000256" key="8">
    <source>
        <dbReference type="ARBA" id="ARBA00023102"/>
    </source>
</evidence>
<dbReference type="EMBL" id="FOMQ01000011">
    <property type="protein sequence ID" value="SFD98781.1"/>
    <property type="molecule type" value="Genomic_DNA"/>
</dbReference>
<keyword evidence="7" id="KW-0663">Pyridoxal phosphate</keyword>
<comment type="pathway">
    <text evidence="1">Amino-acid biosynthesis; L-histidine biosynthesis; L-histidine from 5-phospho-alpha-D-ribose 1-diphosphate: step 7/9.</text>
</comment>